<name>A0A1W1C515_9ZZZZ</name>
<organism evidence="10">
    <name type="scientific">hydrothermal vent metagenome</name>
    <dbReference type="NCBI Taxonomy" id="652676"/>
    <lineage>
        <taxon>unclassified sequences</taxon>
        <taxon>metagenomes</taxon>
        <taxon>ecological metagenomes</taxon>
    </lineage>
</organism>
<dbReference type="InterPro" id="IPR006963">
    <property type="entry name" value="Mopterin_OxRdtase_4Fe-4S_dom"/>
</dbReference>
<keyword evidence="2" id="KW-0004">4Fe-4S</keyword>
<sequence>MQVEVSRRKFLQGTVAMSVVGGTAVTTTNLLGNSNNKNDSIDIPKTITTKTTDTKNLKEIPTLCEMCVNKCAVIARVEDGVVTKLNPNPMFPKSRSMLCPRGNAGIQALYDPDRLKYPMIRVGEKGEGKFKRVTWDEAFAYITEKTTKILDEEKDNRSTFLFCAGEGMAEHTFKQFYTAFGSANWLNHASLCLQTVISGYGVTLGAYPQADLENAEYVIMAGANRAEAIVTPDTMDIFKRTKGRGAKLICIDPRFTNTAAKSDKWLAIKPGTDLAFVLALTYVVLSEKLYNEQYVAENFNGFEEYQANIIDNKYTPEWAEAITGIKAKDIYEIAREFMAHAPKSIYYPGRRSTFAKNDFQLRRAMAIFQGLSGGIDCKGGLVFGKKLKIESHEGISPLYDQAEGRAMVKAKDKSDSSKHNSGCAIVSGGGSWIAWRNRYLADIMPYKVRGMFIYKHNPLLNTPDSSKSREMLKKMELVVAIDTMPSDTVMYADVVLPECTYLERTDPVKTFGGVEPSIAQRNKVIDPLFESRPVMEIMRGLTEKLSKPLFEITKKHDTEVQTELKDSDEEDVFEEFDISLPFKESQEKINEHAVHKYHGASEALKKYGVFYPKMDIYYKKISDNAHQYYPEKEKAYSVNGGKPKTSSEKVECNLPNLAKKGIDPMPIWRDKYSIEIPDDKFLMLTGRHAQFTQSGTANNSMLKNLMPENYIWINKRVANRKSIEFGDRVEVTSKVGSIIIRAYPTEKIAPNQVFFVHGFGEDSSELTWAYRSGANDNEIIDDVIEPIYGAAAMHETFVEIMKV</sequence>
<dbReference type="GO" id="GO:0051539">
    <property type="term" value="F:4 iron, 4 sulfur cluster binding"/>
    <property type="evidence" value="ECO:0007669"/>
    <property type="project" value="UniProtKB-KW"/>
</dbReference>
<evidence type="ECO:0000256" key="6">
    <source>
        <dbReference type="ARBA" id="ARBA00023002"/>
    </source>
</evidence>
<dbReference type="PANTHER" id="PTHR43742">
    <property type="entry name" value="TRIMETHYLAMINE-N-OXIDE REDUCTASE"/>
    <property type="match status" value="1"/>
</dbReference>
<evidence type="ECO:0000313" key="10">
    <source>
        <dbReference type="EMBL" id="SFV60958.1"/>
    </source>
</evidence>
<dbReference type="InterPro" id="IPR006657">
    <property type="entry name" value="MoPterin_dinucl-bd_dom"/>
</dbReference>
<dbReference type="AlphaFoldDB" id="A0A1W1C515"/>
<keyword evidence="8" id="KW-0411">Iron-sulfur</keyword>
<dbReference type="CDD" id="cd02778">
    <property type="entry name" value="MopB_CT_Thiosulfate-R-like"/>
    <property type="match status" value="1"/>
</dbReference>
<dbReference type="SMART" id="SM00926">
    <property type="entry name" value="Molybdop_Fe4S4"/>
    <property type="match status" value="1"/>
</dbReference>
<dbReference type="Pfam" id="PF01568">
    <property type="entry name" value="Molydop_binding"/>
    <property type="match status" value="1"/>
</dbReference>
<gene>
    <name evidence="10" type="ORF">MNB_SV-12-1173</name>
</gene>
<evidence type="ECO:0000256" key="4">
    <source>
        <dbReference type="ARBA" id="ARBA00022723"/>
    </source>
</evidence>
<dbReference type="EMBL" id="FPHE01000103">
    <property type="protein sequence ID" value="SFV60958.1"/>
    <property type="molecule type" value="Genomic_DNA"/>
</dbReference>
<dbReference type="Gene3D" id="2.20.25.90">
    <property type="entry name" value="ADC-like domains"/>
    <property type="match status" value="1"/>
</dbReference>
<feature type="domain" description="4Fe-4S Mo/W bis-MGD-type" evidence="9">
    <location>
        <begin position="57"/>
        <end position="113"/>
    </location>
</feature>
<dbReference type="CDD" id="cd02755">
    <property type="entry name" value="MopB_Thiosulfate-R-like"/>
    <property type="match status" value="1"/>
</dbReference>
<dbReference type="SUPFAM" id="SSF50692">
    <property type="entry name" value="ADC-like"/>
    <property type="match status" value="1"/>
</dbReference>
<keyword evidence="4" id="KW-0479">Metal-binding</keyword>
<keyword evidence="6" id="KW-0560">Oxidoreductase</keyword>
<evidence type="ECO:0000256" key="3">
    <source>
        <dbReference type="ARBA" id="ARBA00022505"/>
    </source>
</evidence>
<dbReference type="Gene3D" id="3.40.50.740">
    <property type="match status" value="1"/>
</dbReference>
<dbReference type="Pfam" id="PF04879">
    <property type="entry name" value="Molybdop_Fe4S4"/>
    <property type="match status" value="1"/>
</dbReference>
<keyword evidence="3" id="KW-0500">Molybdenum</keyword>
<evidence type="ECO:0000256" key="1">
    <source>
        <dbReference type="ARBA" id="ARBA00010312"/>
    </source>
</evidence>
<dbReference type="PROSITE" id="PS51669">
    <property type="entry name" value="4FE4S_MOW_BIS_MGD"/>
    <property type="match status" value="1"/>
</dbReference>
<dbReference type="InterPro" id="IPR009010">
    <property type="entry name" value="Asp_de-COase-like_dom_sf"/>
</dbReference>
<proteinExistence type="inferred from homology"/>
<evidence type="ECO:0000259" key="9">
    <source>
        <dbReference type="PROSITE" id="PS51669"/>
    </source>
</evidence>
<keyword evidence="5" id="KW-0732">Signal</keyword>
<dbReference type="SUPFAM" id="SSF53706">
    <property type="entry name" value="Formate dehydrogenase/DMSO reductase, domains 1-3"/>
    <property type="match status" value="1"/>
</dbReference>
<dbReference type="InterPro" id="IPR050612">
    <property type="entry name" value="Prok_Mopterin_Oxidored"/>
</dbReference>
<dbReference type="Gene3D" id="3.40.228.10">
    <property type="entry name" value="Dimethylsulfoxide Reductase, domain 2"/>
    <property type="match status" value="1"/>
</dbReference>
<dbReference type="Pfam" id="PF00384">
    <property type="entry name" value="Molybdopterin"/>
    <property type="match status" value="1"/>
</dbReference>
<dbReference type="InterPro" id="IPR006656">
    <property type="entry name" value="Mopterin_OxRdtase"/>
</dbReference>
<reference evidence="10" key="1">
    <citation type="submission" date="2016-10" db="EMBL/GenBank/DDBJ databases">
        <authorList>
            <person name="de Groot N.N."/>
        </authorList>
    </citation>
    <scope>NUCLEOTIDE SEQUENCE</scope>
</reference>
<dbReference type="GO" id="GO:0043546">
    <property type="term" value="F:molybdopterin cofactor binding"/>
    <property type="evidence" value="ECO:0007669"/>
    <property type="project" value="InterPro"/>
</dbReference>
<accession>A0A1W1C515</accession>
<evidence type="ECO:0000256" key="2">
    <source>
        <dbReference type="ARBA" id="ARBA00022485"/>
    </source>
</evidence>
<evidence type="ECO:0000256" key="7">
    <source>
        <dbReference type="ARBA" id="ARBA00023004"/>
    </source>
</evidence>
<protein>
    <submittedName>
        <fullName evidence="10">Anaerobic dehydrogenases, typically selenocysteine-containing</fullName>
    </submittedName>
</protein>
<dbReference type="Gene3D" id="2.40.40.20">
    <property type="match status" value="1"/>
</dbReference>
<comment type="similarity">
    <text evidence="1">Belongs to the prokaryotic molybdopterin-containing oxidoreductase family.</text>
</comment>
<dbReference type="GO" id="GO:0016491">
    <property type="term" value="F:oxidoreductase activity"/>
    <property type="evidence" value="ECO:0007669"/>
    <property type="project" value="UniProtKB-KW"/>
</dbReference>
<dbReference type="GO" id="GO:0046872">
    <property type="term" value="F:metal ion binding"/>
    <property type="evidence" value="ECO:0007669"/>
    <property type="project" value="UniProtKB-KW"/>
</dbReference>
<keyword evidence="7" id="KW-0408">Iron</keyword>
<dbReference type="PANTHER" id="PTHR43742:SF9">
    <property type="entry name" value="TETRATHIONATE REDUCTASE SUBUNIT A"/>
    <property type="match status" value="1"/>
</dbReference>
<evidence type="ECO:0000256" key="8">
    <source>
        <dbReference type="ARBA" id="ARBA00023014"/>
    </source>
</evidence>
<evidence type="ECO:0000256" key="5">
    <source>
        <dbReference type="ARBA" id="ARBA00022729"/>
    </source>
</evidence>